<dbReference type="EMBL" id="QBLH01000104">
    <property type="protein sequence ID" value="TGZ57942.1"/>
    <property type="molecule type" value="Genomic_DNA"/>
</dbReference>
<evidence type="ECO:0000313" key="2">
    <source>
        <dbReference type="EMBL" id="TGZ57942.1"/>
    </source>
</evidence>
<gene>
    <name evidence="2" type="ORF">DBV15_07583</name>
</gene>
<evidence type="ECO:0000313" key="3">
    <source>
        <dbReference type="Proteomes" id="UP000310200"/>
    </source>
</evidence>
<keyword evidence="3" id="KW-1185">Reference proteome</keyword>
<dbReference type="Proteomes" id="UP000310200">
    <property type="component" value="Unassembled WGS sequence"/>
</dbReference>
<reference evidence="2 3" key="1">
    <citation type="journal article" date="2019" name="Philos. Trans. R. Soc. Lond., B, Biol. Sci.">
        <title>Ant behaviour and brain gene expression of defending hosts depend on the ecological success of the intruding social parasite.</title>
        <authorList>
            <person name="Kaur R."/>
            <person name="Stoldt M."/>
            <person name="Jongepier E."/>
            <person name="Feldmeyer B."/>
            <person name="Menzel F."/>
            <person name="Bornberg-Bauer E."/>
            <person name="Foitzik S."/>
        </authorList>
    </citation>
    <scope>NUCLEOTIDE SEQUENCE [LARGE SCALE GENOMIC DNA]</scope>
    <source>
        <tissue evidence="2">Whole body</tissue>
    </source>
</reference>
<name>A0A4S2L4N1_9HYME</name>
<sequence length="287" mass="31121">MDHLPGSRLALVTASRIILNELSYFLLPRLSSFSSRSLHVARCGKRLSLLASKLLMDRTPGVSCISGGAETGGDEEGKGTAGRRESRGRSGPFVLSITLPASDYRSDTFRVTPATPSRPSPDYSLVDGIAAASSTSSSSLCPPRETDFQPMSDHLNKTRKRGRGIEERVVAGGRGEGEESGRGTFEVRSTRLTGVDQISEGEIIQGRRRRDRDKAPPSWLTISEPVALFLTPFPSCLVLSSRASCLASSVSGAPALIPKSIRKRICSTVRKLFETRYTIVRCKTQYS</sequence>
<proteinExistence type="predicted"/>
<protein>
    <submittedName>
        <fullName evidence="2">Uncharacterized protein</fullName>
    </submittedName>
</protein>
<feature type="region of interest" description="Disordered" evidence="1">
    <location>
        <begin position="64"/>
        <end position="91"/>
    </location>
</feature>
<evidence type="ECO:0000256" key="1">
    <source>
        <dbReference type="SAM" id="MobiDB-lite"/>
    </source>
</evidence>
<accession>A0A4S2L4N1</accession>
<feature type="region of interest" description="Disordered" evidence="1">
    <location>
        <begin position="198"/>
        <end position="217"/>
    </location>
</feature>
<feature type="compositionally biased region" description="Basic and acidic residues" evidence="1">
    <location>
        <begin position="75"/>
        <end position="88"/>
    </location>
</feature>
<organism evidence="2 3">
    <name type="scientific">Temnothorax longispinosus</name>
    <dbReference type="NCBI Taxonomy" id="300112"/>
    <lineage>
        <taxon>Eukaryota</taxon>
        <taxon>Metazoa</taxon>
        <taxon>Ecdysozoa</taxon>
        <taxon>Arthropoda</taxon>
        <taxon>Hexapoda</taxon>
        <taxon>Insecta</taxon>
        <taxon>Pterygota</taxon>
        <taxon>Neoptera</taxon>
        <taxon>Endopterygota</taxon>
        <taxon>Hymenoptera</taxon>
        <taxon>Apocrita</taxon>
        <taxon>Aculeata</taxon>
        <taxon>Formicoidea</taxon>
        <taxon>Formicidae</taxon>
        <taxon>Myrmicinae</taxon>
        <taxon>Temnothorax</taxon>
    </lineage>
</organism>
<feature type="region of interest" description="Disordered" evidence="1">
    <location>
        <begin position="134"/>
        <end position="162"/>
    </location>
</feature>
<comment type="caution">
    <text evidence="2">The sequence shown here is derived from an EMBL/GenBank/DDBJ whole genome shotgun (WGS) entry which is preliminary data.</text>
</comment>
<dbReference type="AlphaFoldDB" id="A0A4S2L4N1"/>